<dbReference type="STRING" id="60517.A0A0R3W0Q8"/>
<feature type="compositionally biased region" description="Basic and acidic residues" evidence="1">
    <location>
        <begin position="361"/>
        <end position="377"/>
    </location>
</feature>
<dbReference type="PANTHER" id="PTHR14919">
    <property type="entry name" value="KPL2-RELATED"/>
    <property type="match status" value="1"/>
</dbReference>
<dbReference type="OrthoDB" id="6259955at2759"/>
<keyword evidence="3" id="KW-1185">Reference proteome</keyword>
<dbReference type="InterPro" id="IPR052634">
    <property type="entry name" value="Sperm_flagellar-bone_growth"/>
</dbReference>
<reference evidence="2 3" key="2">
    <citation type="submission" date="2018-11" db="EMBL/GenBank/DDBJ databases">
        <authorList>
            <consortium name="Pathogen Informatics"/>
        </authorList>
    </citation>
    <scope>NUCLEOTIDE SEQUENCE [LARGE SCALE GENOMIC DNA]</scope>
</reference>
<evidence type="ECO:0000256" key="1">
    <source>
        <dbReference type="SAM" id="MobiDB-lite"/>
    </source>
</evidence>
<dbReference type="EMBL" id="UYRS01018293">
    <property type="protein sequence ID" value="VDK31552.1"/>
    <property type="molecule type" value="Genomic_DNA"/>
</dbReference>
<dbReference type="AlphaFoldDB" id="A0A0R3W0Q8"/>
<dbReference type="PANTHER" id="PTHR14919:SF0">
    <property type="entry name" value="SPERM FLAGELLAR PROTEIN 2"/>
    <property type="match status" value="1"/>
</dbReference>
<sequence length="889" mass="101425">MKESVSAITKAELDKYGPSANWLLDDCPINLDVLKAMQTDLHFNAIFFIAVPDEEIISQAVEGHWDTDEIAVELAHADFALPSIRSFFHDKGCQIYEVESSFGKSVDSHISHSISCHLEELRQSKQQIATEECRTDYKLDNEENLVVGYFAAKVSQVGGIDLLKLSTKLNPFIQGMLKRLGKIMVASDTAFADHLQKVLAKLRHQRLHIVEHLCECRKLLLTSLRRPSNRQELVDSWEKEFNAIPLELLQHDVTKAERHFRLHELVVQLCDLTEKRRTDNLALIRDFFDRNEWYANERTNLINNYCLLLQMELDRWQYRNQVVEVLFGFAGNTDEGKLENQSCYRLPMLKPPGLSIADQTAESKPKRSQPSRDELSKGKVQTITYTAEDSKADDETDCPQLLFAISETLTANEMLPLIRSQVKPQEPELSFLYEVATCALKVVQMSLTEEQTKLGVCVDDNGDPIPRVEEFPKTRDTARSHSTKKGKEEKKAALTPELVKESEQLEKLEEGNAIQLKLLKDEAERAALRLQLIRDVGLRILAKFEEDMKHFQIEGTQWIDVEYLGFQKSITSLKEYVQERIERGDSLEYRLLIADSGPFCVSQEVTFTPERLSNLHPFDQVIDESPQPEDDYFDQLMKLIDLFRREAPHGCICEKVFAELMTDNWKCDPMEVVKTFVVPQGTKSTGQSVVSYIDWRRFVVAAVLRVLNLSSDQLWMGLLTLWSIAHELTKQTLVGLRMPTEEVRKIISSEGVNLESRGCDLLINLFETSEEEGQMVKIDDLALFLAASGGSSSFDSLVRSLAALQTPTLPLPTSQTTQDLYDLYNYPKNGQEPNGDFEVSKEVVQKVMDYVQVFIASKEYSPSDARLREVSLHPTSHIRKVVYDLKTRT</sequence>
<gene>
    <name evidence="2" type="ORF">TASK_LOCUS3261</name>
</gene>
<feature type="region of interest" description="Disordered" evidence="1">
    <location>
        <begin position="355"/>
        <end position="380"/>
    </location>
</feature>
<reference evidence="4" key="1">
    <citation type="submission" date="2016-04" db="UniProtKB">
        <authorList>
            <consortium name="WormBaseParasite"/>
        </authorList>
    </citation>
    <scope>IDENTIFICATION</scope>
</reference>
<proteinExistence type="predicted"/>
<evidence type="ECO:0000313" key="2">
    <source>
        <dbReference type="EMBL" id="VDK31552.1"/>
    </source>
</evidence>
<accession>A0A0R3W0Q8</accession>
<organism evidence="4">
    <name type="scientific">Taenia asiatica</name>
    <name type="common">Asian tapeworm</name>
    <dbReference type="NCBI Taxonomy" id="60517"/>
    <lineage>
        <taxon>Eukaryota</taxon>
        <taxon>Metazoa</taxon>
        <taxon>Spiralia</taxon>
        <taxon>Lophotrochozoa</taxon>
        <taxon>Platyhelminthes</taxon>
        <taxon>Cestoda</taxon>
        <taxon>Eucestoda</taxon>
        <taxon>Cyclophyllidea</taxon>
        <taxon>Taeniidae</taxon>
        <taxon>Taenia</taxon>
    </lineage>
</organism>
<protein>
    <submittedName>
        <fullName evidence="4">DUF4596 domain-containing protein</fullName>
    </submittedName>
</protein>
<dbReference type="WBParaSite" id="TASK_0000326001-mRNA-1">
    <property type="protein sequence ID" value="TASK_0000326001-mRNA-1"/>
    <property type="gene ID" value="TASK_0000326001"/>
</dbReference>
<evidence type="ECO:0000313" key="3">
    <source>
        <dbReference type="Proteomes" id="UP000282613"/>
    </source>
</evidence>
<feature type="region of interest" description="Disordered" evidence="1">
    <location>
        <begin position="469"/>
        <end position="491"/>
    </location>
</feature>
<evidence type="ECO:0000313" key="4">
    <source>
        <dbReference type="WBParaSite" id="TASK_0000326001-mRNA-1"/>
    </source>
</evidence>
<dbReference type="Proteomes" id="UP000282613">
    <property type="component" value="Unassembled WGS sequence"/>
</dbReference>
<name>A0A0R3W0Q8_TAEAS</name>